<reference evidence="16 17" key="1">
    <citation type="journal article" date="2014" name="Nat. Commun.">
        <title>Molecular traces of alternative social organization in a termite genome.</title>
        <authorList>
            <person name="Terrapon N."/>
            <person name="Li C."/>
            <person name="Robertson H.M."/>
            <person name="Ji L."/>
            <person name="Meng X."/>
            <person name="Booth W."/>
            <person name="Chen Z."/>
            <person name="Childers C.P."/>
            <person name="Glastad K.M."/>
            <person name="Gokhale K."/>
            <person name="Gowin J."/>
            <person name="Gronenberg W."/>
            <person name="Hermansen R.A."/>
            <person name="Hu H."/>
            <person name="Hunt B.G."/>
            <person name="Huylmans A.K."/>
            <person name="Khalil S.M."/>
            <person name="Mitchell R.D."/>
            <person name="Munoz-Torres M.C."/>
            <person name="Mustard J.A."/>
            <person name="Pan H."/>
            <person name="Reese J.T."/>
            <person name="Scharf M.E."/>
            <person name="Sun F."/>
            <person name="Vogel H."/>
            <person name="Xiao J."/>
            <person name="Yang W."/>
            <person name="Yang Z."/>
            <person name="Yang Z."/>
            <person name="Zhou J."/>
            <person name="Zhu J."/>
            <person name="Brent C.S."/>
            <person name="Elsik C.G."/>
            <person name="Goodisman M.A."/>
            <person name="Liberles D.A."/>
            <person name="Roe R.M."/>
            <person name="Vargo E.L."/>
            <person name="Vilcinskas A."/>
            <person name="Wang J."/>
            <person name="Bornberg-Bauer E."/>
            <person name="Korb J."/>
            <person name="Zhang G."/>
            <person name="Liebig J."/>
        </authorList>
    </citation>
    <scope>NUCLEOTIDE SEQUENCE [LARGE SCALE GENOMIC DNA]</scope>
    <source>
        <tissue evidence="16">Whole organism</tissue>
    </source>
</reference>
<keyword evidence="7 14" id="KW-0479">Metal-binding</keyword>
<dbReference type="GO" id="GO:0006082">
    <property type="term" value="P:organic acid metabolic process"/>
    <property type="evidence" value="ECO:0007669"/>
    <property type="project" value="TreeGrafter"/>
</dbReference>
<dbReference type="InterPro" id="IPR017972">
    <property type="entry name" value="Cyt_P450_CS"/>
</dbReference>
<evidence type="ECO:0000256" key="11">
    <source>
        <dbReference type="ARBA" id="ARBA00023004"/>
    </source>
</evidence>
<dbReference type="InterPro" id="IPR001128">
    <property type="entry name" value="Cyt_P450"/>
</dbReference>
<dbReference type="GO" id="GO:0005506">
    <property type="term" value="F:iron ion binding"/>
    <property type="evidence" value="ECO:0007669"/>
    <property type="project" value="InterPro"/>
</dbReference>
<evidence type="ECO:0000256" key="4">
    <source>
        <dbReference type="ARBA" id="ARBA00004406"/>
    </source>
</evidence>
<proteinExistence type="inferred from homology"/>
<dbReference type="GO" id="GO:0008395">
    <property type="term" value="F:steroid hydroxylase activity"/>
    <property type="evidence" value="ECO:0007669"/>
    <property type="project" value="TreeGrafter"/>
</dbReference>
<evidence type="ECO:0000256" key="9">
    <source>
        <dbReference type="ARBA" id="ARBA00022848"/>
    </source>
</evidence>
<name>A0A067RJG9_ZOONE</name>
<sequence length="543" mass="62408">MITLILIALIASILYSLLIFRPKNFPPGPPCLPLVGTLPFVPSKNVHFTMVKKWINDYGPVVGLMFGSHPAVAVIGAKQVMEVLRRDEFQGRPYTFNAKHRSFNKRLGFFFTDGPFWQEQRRFTLRHLRDLGFGKKSLEGIIVDEAEVLFKKLLNVEIQETMVIINIWSVLSDPGHWGDPEVFRPDRFLDCNGKFVKDEWTQGSGTILTLLSFVDIQMYGLFKISALNVISGVMSGMRYARDDEELQALVNNLDELVRRSFRSGKISNIFPILKRLFPRITGSNEIMYYIKNAYNFIQRKITEHKQVLNENNPRDFIDAYLIEMQKGNSNGNAIFTEEGLIVTCHDFFVAGGDTTNNTLVFCLLYMILHPQVQNAVQEELDSVVGQDRRPSVEDRQRLHYVNAVISEVMRINPVVPLTVPHRVTKDTNLHGYTIPKDTMVLINLWSVHHDRGHWGDPEVFRPERFLDENRNFVKDEWIISFGAGKRMCLGEAMARNTIFLFFTSLLQEFLFSLPEDDPPPQTLPLPGMTMAPQPFRVKITRRI</sequence>
<keyword evidence="11 14" id="KW-0408">Iron</keyword>
<comment type="similarity">
    <text evidence="5 15">Belongs to the cytochrome P450 family.</text>
</comment>
<dbReference type="PANTHER" id="PTHR24300">
    <property type="entry name" value="CYTOCHROME P450 508A4-RELATED"/>
    <property type="match status" value="1"/>
</dbReference>
<dbReference type="AlphaFoldDB" id="A0A067RJG9"/>
<dbReference type="eggNOG" id="KOG0156">
    <property type="taxonomic scope" value="Eukaryota"/>
</dbReference>
<dbReference type="PANTHER" id="PTHR24300:SF376">
    <property type="entry name" value="CYTOCHROME P450 15A1"/>
    <property type="match status" value="1"/>
</dbReference>
<keyword evidence="17" id="KW-1185">Reference proteome</keyword>
<evidence type="ECO:0000256" key="10">
    <source>
        <dbReference type="ARBA" id="ARBA00023002"/>
    </source>
</evidence>
<keyword evidence="8" id="KW-0256">Endoplasmic reticulum</keyword>
<evidence type="ECO:0000256" key="14">
    <source>
        <dbReference type="PIRSR" id="PIRSR602401-1"/>
    </source>
</evidence>
<dbReference type="STRING" id="136037.A0A067RJG9"/>
<evidence type="ECO:0000256" key="7">
    <source>
        <dbReference type="ARBA" id="ARBA00022723"/>
    </source>
</evidence>
<comment type="cofactor">
    <cofactor evidence="1 14">
        <name>heme</name>
        <dbReference type="ChEBI" id="CHEBI:30413"/>
    </cofactor>
</comment>
<evidence type="ECO:0000256" key="12">
    <source>
        <dbReference type="ARBA" id="ARBA00023033"/>
    </source>
</evidence>
<dbReference type="Proteomes" id="UP000027135">
    <property type="component" value="Unassembled WGS sequence"/>
</dbReference>
<gene>
    <name evidence="16" type="ORF">L798_06517</name>
</gene>
<dbReference type="GO" id="GO:0006805">
    <property type="term" value="P:xenobiotic metabolic process"/>
    <property type="evidence" value="ECO:0007669"/>
    <property type="project" value="TreeGrafter"/>
</dbReference>
<evidence type="ECO:0000256" key="3">
    <source>
        <dbReference type="ARBA" id="ARBA00004174"/>
    </source>
</evidence>
<dbReference type="Gene3D" id="1.10.630.10">
    <property type="entry name" value="Cytochrome P450"/>
    <property type="match status" value="3"/>
</dbReference>
<dbReference type="GO" id="GO:0016712">
    <property type="term" value="F:oxidoreductase activity, acting on paired donors, with incorporation or reduction of molecular oxygen, reduced flavin or flavoprotein as one donor, and incorporation of one atom of oxygen"/>
    <property type="evidence" value="ECO:0007669"/>
    <property type="project" value="TreeGrafter"/>
</dbReference>
<keyword evidence="9" id="KW-0492">Microsome</keyword>
<dbReference type="SUPFAM" id="SSF48264">
    <property type="entry name" value="Cytochrome P450"/>
    <property type="match status" value="3"/>
</dbReference>
<keyword evidence="12 15" id="KW-0503">Monooxygenase</keyword>
<dbReference type="Pfam" id="PF00067">
    <property type="entry name" value="p450"/>
    <property type="match status" value="3"/>
</dbReference>
<evidence type="ECO:0000256" key="13">
    <source>
        <dbReference type="ARBA" id="ARBA00023136"/>
    </source>
</evidence>
<dbReference type="GO" id="GO:0005789">
    <property type="term" value="C:endoplasmic reticulum membrane"/>
    <property type="evidence" value="ECO:0007669"/>
    <property type="project" value="UniProtKB-SubCell"/>
</dbReference>
<evidence type="ECO:0000313" key="16">
    <source>
        <dbReference type="EMBL" id="KDR19531.1"/>
    </source>
</evidence>
<dbReference type="FunFam" id="1.10.630.10:FF:000238">
    <property type="entry name" value="Cytochrome P450 2A6"/>
    <property type="match status" value="1"/>
</dbReference>
<evidence type="ECO:0000256" key="6">
    <source>
        <dbReference type="ARBA" id="ARBA00022617"/>
    </source>
</evidence>
<comment type="subcellular location">
    <subcellularLocation>
        <location evidence="4">Endoplasmic reticulum membrane</location>
        <topology evidence="4">Peripheral membrane protein</topology>
    </subcellularLocation>
    <subcellularLocation>
        <location evidence="3">Microsome membrane</location>
        <topology evidence="3">Peripheral membrane protein</topology>
    </subcellularLocation>
</comment>
<comment type="function">
    <text evidence="2">May be involved in the metabolism of insect hormones and in the breakdown of synthetic insecticides.</text>
</comment>
<keyword evidence="10 15" id="KW-0560">Oxidoreductase</keyword>
<dbReference type="PRINTS" id="PR00463">
    <property type="entry name" value="EP450I"/>
</dbReference>
<evidence type="ECO:0000256" key="8">
    <source>
        <dbReference type="ARBA" id="ARBA00022824"/>
    </source>
</evidence>
<evidence type="ECO:0000256" key="2">
    <source>
        <dbReference type="ARBA" id="ARBA00003690"/>
    </source>
</evidence>
<dbReference type="InterPro" id="IPR002401">
    <property type="entry name" value="Cyt_P450_E_grp-I"/>
</dbReference>
<dbReference type="InParanoid" id="A0A067RJG9"/>
<evidence type="ECO:0000256" key="15">
    <source>
        <dbReference type="RuleBase" id="RU000461"/>
    </source>
</evidence>
<evidence type="ECO:0000256" key="5">
    <source>
        <dbReference type="ARBA" id="ARBA00010617"/>
    </source>
</evidence>
<feature type="binding site" description="axial binding residue" evidence="14">
    <location>
        <position position="488"/>
    </location>
    <ligand>
        <name>heme</name>
        <dbReference type="ChEBI" id="CHEBI:30413"/>
    </ligand>
    <ligandPart>
        <name>Fe</name>
        <dbReference type="ChEBI" id="CHEBI:18248"/>
    </ligandPart>
</feature>
<dbReference type="EMBL" id="KK852646">
    <property type="protein sequence ID" value="KDR19531.1"/>
    <property type="molecule type" value="Genomic_DNA"/>
</dbReference>
<organism evidence="16 17">
    <name type="scientific">Zootermopsis nevadensis</name>
    <name type="common">Dampwood termite</name>
    <dbReference type="NCBI Taxonomy" id="136037"/>
    <lineage>
        <taxon>Eukaryota</taxon>
        <taxon>Metazoa</taxon>
        <taxon>Ecdysozoa</taxon>
        <taxon>Arthropoda</taxon>
        <taxon>Hexapoda</taxon>
        <taxon>Insecta</taxon>
        <taxon>Pterygota</taxon>
        <taxon>Neoptera</taxon>
        <taxon>Polyneoptera</taxon>
        <taxon>Dictyoptera</taxon>
        <taxon>Blattodea</taxon>
        <taxon>Blattoidea</taxon>
        <taxon>Termitoidae</taxon>
        <taxon>Termopsidae</taxon>
        <taxon>Zootermopsis</taxon>
    </lineage>
</organism>
<dbReference type="GO" id="GO:0020037">
    <property type="term" value="F:heme binding"/>
    <property type="evidence" value="ECO:0007669"/>
    <property type="project" value="InterPro"/>
</dbReference>
<dbReference type="PRINTS" id="PR00385">
    <property type="entry name" value="P450"/>
</dbReference>
<protein>
    <submittedName>
        <fullName evidence="16">Cytochrome P450 2J3</fullName>
    </submittedName>
</protein>
<dbReference type="InterPro" id="IPR036396">
    <property type="entry name" value="Cyt_P450_sf"/>
</dbReference>
<accession>A0A067RJG9</accession>
<dbReference type="InterPro" id="IPR050182">
    <property type="entry name" value="Cytochrome_P450_fam2"/>
</dbReference>
<dbReference type="OMA" id="SNFSLVW"/>
<evidence type="ECO:0000256" key="1">
    <source>
        <dbReference type="ARBA" id="ARBA00001971"/>
    </source>
</evidence>
<evidence type="ECO:0000313" key="17">
    <source>
        <dbReference type="Proteomes" id="UP000027135"/>
    </source>
</evidence>
<keyword evidence="13" id="KW-0472">Membrane</keyword>
<keyword evidence="6 14" id="KW-0349">Heme</keyword>
<dbReference type="PROSITE" id="PS00086">
    <property type="entry name" value="CYTOCHROME_P450"/>
    <property type="match status" value="1"/>
</dbReference>